<accession>A0ABX0JI61</accession>
<gene>
    <name evidence="2" type="ORF">GOB93_00895</name>
</gene>
<name>A0ABX0JI61_9PROT</name>
<feature type="domain" description="COQ9 C-terminal" evidence="1">
    <location>
        <begin position="139"/>
        <end position="186"/>
    </location>
</feature>
<dbReference type="InterPro" id="IPR013718">
    <property type="entry name" value="COQ9_C"/>
</dbReference>
<proteinExistence type="predicted"/>
<reference evidence="2 3" key="1">
    <citation type="journal article" date="2020" name="Int. J. Syst. Evol. Microbiol.">
        <title>Novel acetic acid bacteria from cider fermentations: Acetobacter conturbans sp. nov. and Acetobacter fallax sp. nov.</title>
        <authorList>
            <person name="Sombolestani A.S."/>
            <person name="Cleenwerck I."/>
            <person name="Cnockaert M."/>
            <person name="Borremans W."/>
            <person name="Wieme A.D."/>
            <person name="De Vuyst L."/>
            <person name="Vandamme P."/>
        </authorList>
    </citation>
    <scope>NUCLEOTIDE SEQUENCE [LARGE SCALE GENOMIC DNA]</scope>
    <source>
        <strain evidence="2 3">LMG 30640</strain>
    </source>
</reference>
<sequence length="219" mass="24369">MKFIMSPRQLIAEASVWFTLAMTPDIVVTSPERDAALHSLAAIAGKTGWTLSALREVGGQNVDLLFPGGQSELVEAWSDLIDREVLRRMKEVHNEERRVSKRVRNAILIRFEVLKPYKEAERRAVGYLLSSGAAGTFGRVMARSLNMIWAAADNGEAQGIMWMTRRVSLAGIYIPAFLSWLGNSSSVTVERIVDSGLIRTRCIGNLKKELSSRQKMYAA</sequence>
<evidence type="ECO:0000313" key="2">
    <source>
        <dbReference type="EMBL" id="NHN83201.1"/>
    </source>
</evidence>
<dbReference type="Pfam" id="PF08511">
    <property type="entry name" value="COQ9"/>
    <property type="match status" value="1"/>
</dbReference>
<dbReference type="RefSeq" id="WP_173581641.1">
    <property type="nucleotide sequence ID" value="NZ_WOTB01000001.1"/>
</dbReference>
<dbReference type="Proteomes" id="UP000635278">
    <property type="component" value="Unassembled WGS sequence"/>
</dbReference>
<dbReference type="EMBL" id="WOTB01000001">
    <property type="protein sequence ID" value="NHN83201.1"/>
    <property type="molecule type" value="Genomic_DNA"/>
</dbReference>
<keyword evidence="3" id="KW-1185">Reference proteome</keyword>
<evidence type="ECO:0000313" key="3">
    <source>
        <dbReference type="Proteomes" id="UP000635278"/>
    </source>
</evidence>
<protein>
    <recommendedName>
        <fullName evidence="1">COQ9 C-terminal domain-containing protein</fullName>
    </recommendedName>
</protein>
<organism evidence="2 3">
    <name type="scientific">Acetobacter musti</name>
    <dbReference type="NCBI Taxonomy" id="864732"/>
    <lineage>
        <taxon>Bacteria</taxon>
        <taxon>Pseudomonadati</taxon>
        <taxon>Pseudomonadota</taxon>
        <taxon>Alphaproteobacteria</taxon>
        <taxon>Acetobacterales</taxon>
        <taxon>Acetobacteraceae</taxon>
        <taxon>Acetobacter</taxon>
    </lineage>
</organism>
<evidence type="ECO:0000259" key="1">
    <source>
        <dbReference type="Pfam" id="PF08511"/>
    </source>
</evidence>
<dbReference type="Gene3D" id="1.10.357.10">
    <property type="entry name" value="Tetracycline Repressor, domain 2"/>
    <property type="match status" value="1"/>
</dbReference>
<comment type="caution">
    <text evidence="2">The sequence shown here is derived from an EMBL/GenBank/DDBJ whole genome shotgun (WGS) entry which is preliminary data.</text>
</comment>